<gene>
    <name evidence="2" type="ORF">BN869_000004737_1</name>
    <name evidence="3" type="ORF">IM811_004690</name>
</gene>
<evidence type="ECO:0000313" key="2">
    <source>
        <dbReference type="EMBL" id="CEO48680.1"/>
    </source>
</evidence>
<dbReference type="Pfam" id="PF08241">
    <property type="entry name" value="Methyltransf_11"/>
    <property type="match status" value="1"/>
</dbReference>
<accession>A0A0B7K199</accession>
<dbReference type="EMBL" id="CDPU01000011">
    <property type="protein sequence ID" value="CEO48680.1"/>
    <property type="molecule type" value="Genomic_DNA"/>
</dbReference>
<reference evidence="2" key="1">
    <citation type="submission" date="2015-01" db="EMBL/GenBank/DDBJ databases">
        <authorList>
            <person name="Durling Mikael"/>
        </authorList>
    </citation>
    <scope>NUCLEOTIDE SEQUENCE</scope>
</reference>
<dbReference type="PANTHER" id="PTHR42912:SF80">
    <property type="entry name" value="METHYLTRANSFERASE DOMAIN-CONTAINING PROTEIN"/>
    <property type="match status" value="1"/>
</dbReference>
<dbReference type="CDD" id="cd02440">
    <property type="entry name" value="AdoMet_MTases"/>
    <property type="match status" value="1"/>
</dbReference>
<evidence type="ECO:0000259" key="1">
    <source>
        <dbReference type="Pfam" id="PF08241"/>
    </source>
</evidence>
<dbReference type="PANTHER" id="PTHR42912">
    <property type="entry name" value="METHYLTRANSFERASE"/>
    <property type="match status" value="1"/>
</dbReference>
<dbReference type="InterPro" id="IPR050508">
    <property type="entry name" value="Methyltransf_Superfamily"/>
</dbReference>
<dbReference type="InterPro" id="IPR013216">
    <property type="entry name" value="Methyltransf_11"/>
</dbReference>
<feature type="domain" description="Methyltransferase type 11" evidence="1">
    <location>
        <begin position="64"/>
        <end position="156"/>
    </location>
</feature>
<dbReference type="GO" id="GO:0008757">
    <property type="term" value="F:S-adenosylmethionine-dependent methyltransferase activity"/>
    <property type="evidence" value="ECO:0007669"/>
    <property type="project" value="InterPro"/>
</dbReference>
<dbReference type="AlphaFoldDB" id="A0A0B7K199"/>
<dbReference type="EMBL" id="JADCTT010000013">
    <property type="protein sequence ID" value="KAF9745068.1"/>
    <property type="molecule type" value="Genomic_DNA"/>
</dbReference>
<dbReference type="InterPro" id="IPR029063">
    <property type="entry name" value="SAM-dependent_MTases_sf"/>
</dbReference>
<name>A0A0B7K199_BIOOC</name>
<dbReference type="Gene3D" id="3.40.50.150">
    <property type="entry name" value="Vaccinia Virus protein VP39"/>
    <property type="match status" value="1"/>
</dbReference>
<evidence type="ECO:0000313" key="3">
    <source>
        <dbReference type="EMBL" id="KAF9745068.1"/>
    </source>
</evidence>
<protein>
    <recommendedName>
        <fullName evidence="1">Methyltransferase type 11 domain-containing protein</fullName>
    </recommendedName>
</protein>
<dbReference type="Proteomes" id="UP000616885">
    <property type="component" value="Unassembled WGS sequence"/>
</dbReference>
<sequence>MSQLAKAYSLTDVNDTRSLYDEWAANYDLELTSKEQDYVGPIVAVAHVLKDLGVTSLGPETQILDAGCGTGLVGTHLAQVGGKKIDGVDLSPGMLKEAAKTGAYRDLQTADLTRPLAFEDNKYDVLVCVGTFTQAHVGPVALDEFVRVTKPGGSIVATVLGSIFESGGYAAKIESLENQGKVKLVSAEMEDYRRGPGVRARMVVLKVLS</sequence>
<organism evidence="2">
    <name type="scientific">Bionectria ochroleuca</name>
    <name type="common">Gliocladium roseum</name>
    <dbReference type="NCBI Taxonomy" id="29856"/>
    <lineage>
        <taxon>Eukaryota</taxon>
        <taxon>Fungi</taxon>
        <taxon>Dikarya</taxon>
        <taxon>Ascomycota</taxon>
        <taxon>Pezizomycotina</taxon>
        <taxon>Sordariomycetes</taxon>
        <taxon>Hypocreomycetidae</taxon>
        <taxon>Hypocreales</taxon>
        <taxon>Bionectriaceae</taxon>
        <taxon>Clonostachys</taxon>
    </lineage>
</organism>
<proteinExistence type="predicted"/>
<reference evidence="3" key="2">
    <citation type="submission" date="2020-10" db="EMBL/GenBank/DDBJ databases">
        <title>High-Quality Genome Resource of Clonostachys rosea strain S41 by Oxford Nanopore Long-Read Sequencing.</title>
        <authorList>
            <person name="Wang H."/>
        </authorList>
    </citation>
    <scope>NUCLEOTIDE SEQUENCE</scope>
    <source>
        <strain evidence="3">S41</strain>
    </source>
</reference>
<dbReference type="SUPFAM" id="SSF53335">
    <property type="entry name" value="S-adenosyl-L-methionine-dependent methyltransferases"/>
    <property type="match status" value="1"/>
</dbReference>